<keyword evidence="3" id="KW-0645">Protease</keyword>
<dbReference type="EMBL" id="CAJPEX010002838">
    <property type="protein sequence ID" value="CAG0921538.1"/>
    <property type="molecule type" value="Genomic_DNA"/>
</dbReference>
<dbReference type="PRINTS" id="PR00722">
    <property type="entry name" value="CHYMOTRYPSIN"/>
</dbReference>
<dbReference type="InterPro" id="IPR033116">
    <property type="entry name" value="TRYPSIN_SER"/>
</dbReference>
<dbReference type="Pfam" id="PF00089">
    <property type="entry name" value="Trypsin"/>
    <property type="match status" value="1"/>
</dbReference>
<name>A0A7R9BWI6_9CRUS</name>
<proteinExistence type="inferred from homology"/>
<accession>A0A7R9BWI6</accession>
<dbReference type="InterPro" id="IPR016186">
    <property type="entry name" value="C-type_lectin-like/link_sf"/>
</dbReference>
<keyword evidence="3" id="KW-0720">Serine protease</keyword>
<keyword evidence="3" id="KW-0378">Hydrolase</keyword>
<dbReference type="PROSITE" id="PS00134">
    <property type="entry name" value="TRYPSIN_HIS"/>
    <property type="match status" value="1"/>
</dbReference>
<feature type="region of interest" description="Disordered" evidence="4">
    <location>
        <begin position="338"/>
        <end position="361"/>
    </location>
</feature>
<gene>
    <name evidence="6" type="ORF">NMOB1V02_LOCUS9033</name>
</gene>
<evidence type="ECO:0000313" key="6">
    <source>
        <dbReference type="EMBL" id="CAD7281386.1"/>
    </source>
</evidence>
<dbReference type="SUPFAM" id="SSF56436">
    <property type="entry name" value="C-type lectin-like"/>
    <property type="match status" value="1"/>
</dbReference>
<keyword evidence="7" id="KW-1185">Reference proteome</keyword>
<dbReference type="SMART" id="SM00020">
    <property type="entry name" value="Tryp_SPc"/>
    <property type="match status" value="1"/>
</dbReference>
<dbReference type="PANTHER" id="PTHR24256">
    <property type="entry name" value="TRYPTASE-RELATED"/>
    <property type="match status" value="1"/>
</dbReference>
<evidence type="ECO:0000313" key="7">
    <source>
        <dbReference type="Proteomes" id="UP000678499"/>
    </source>
</evidence>
<dbReference type="PROSITE" id="PS50240">
    <property type="entry name" value="TRYPSIN_DOM"/>
    <property type="match status" value="1"/>
</dbReference>
<dbReference type="InterPro" id="IPR001314">
    <property type="entry name" value="Peptidase_S1A"/>
</dbReference>
<evidence type="ECO:0000256" key="4">
    <source>
        <dbReference type="SAM" id="MobiDB-lite"/>
    </source>
</evidence>
<evidence type="ECO:0000256" key="3">
    <source>
        <dbReference type="RuleBase" id="RU363034"/>
    </source>
</evidence>
<dbReference type="FunFam" id="2.40.10.10:FF:000002">
    <property type="entry name" value="Transmembrane protease serine"/>
    <property type="match status" value="1"/>
</dbReference>
<dbReference type="InterPro" id="IPR051487">
    <property type="entry name" value="Ser/Thr_Proteases_Immune/Dev"/>
</dbReference>
<dbReference type="SUPFAM" id="SSF50494">
    <property type="entry name" value="Trypsin-like serine proteases"/>
    <property type="match status" value="1"/>
</dbReference>
<evidence type="ECO:0000256" key="2">
    <source>
        <dbReference type="ARBA" id="ARBA00024195"/>
    </source>
</evidence>
<dbReference type="InterPro" id="IPR016187">
    <property type="entry name" value="CTDL_fold"/>
</dbReference>
<dbReference type="AlphaFoldDB" id="A0A7R9BWI6"/>
<dbReference type="Gene3D" id="2.40.10.10">
    <property type="entry name" value="Trypsin-like serine proteases"/>
    <property type="match status" value="2"/>
</dbReference>
<organism evidence="6">
    <name type="scientific">Notodromas monacha</name>
    <dbReference type="NCBI Taxonomy" id="399045"/>
    <lineage>
        <taxon>Eukaryota</taxon>
        <taxon>Metazoa</taxon>
        <taxon>Ecdysozoa</taxon>
        <taxon>Arthropoda</taxon>
        <taxon>Crustacea</taxon>
        <taxon>Oligostraca</taxon>
        <taxon>Ostracoda</taxon>
        <taxon>Podocopa</taxon>
        <taxon>Podocopida</taxon>
        <taxon>Cypridocopina</taxon>
        <taxon>Cypridoidea</taxon>
        <taxon>Cyprididae</taxon>
        <taxon>Notodromas</taxon>
    </lineage>
</organism>
<protein>
    <recommendedName>
        <fullName evidence="5">Peptidase S1 domain-containing protein</fullName>
    </recommendedName>
</protein>
<feature type="compositionally biased region" description="Polar residues" evidence="4">
    <location>
        <begin position="235"/>
        <end position="247"/>
    </location>
</feature>
<dbReference type="CDD" id="cd00037">
    <property type="entry name" value="CLECT"/>
    <property type="match status" value="1"/>
</dbReference>
<dbReference type="OrthoDB" id="6331753at2759"/>
<feature type="domain" description="Peptidase S1" evidence="5">
    <location>
        <begin position="556"/>
        <end position="807"/>
    </location>
</feature>
<dbReference type="InterPro" id="IPR043504">
    <property type="entry name" value="Peptidase_S1_PA_chymotrypsin"/>
</dbReference>
<evidence type="ECO:0000259" key="5">
    <source>
        <dbReference type="PROSITE" id="PS50240"/>
    </source>
</evidence>
<comment type="similarity">
    <text evidence="2">Belongs to the peptidase S1 family. CLIP subfamily.</text>
</comment>
<sequence>MRDLKCDDTLLMTCVIVAEIILASFVTSSSSSNIHPSEIPLAFEGSEGVEHSTTTASGFIQARNFSIEDSQAGEDAVGSSEKATNASFRSILKGSLGNKASTTRRGEQPNFVSTSPEKNRSRESPEMNVALAKYSPPEVDLVRNSNGHSGKVQDGRVGNSRQVGNRVDDDTGLVEGNKKREYPGLPTTTQDKEKYPGLLNRVQEQDQQKAVNVSLYHAYGNNKSLSGFGFPEGPGQNQSSSQLTLTGRDSEAKTRGPLIFRDGSTAAQENQLQQHGQREEPDGVAEQNGSCPVRWTFHEGKCYKWVDGKPESERSVPWRFGEPLLTRDSVVVVVRDAPVNSSSSSSRMNSPQRAKNQRTGHRAKRACAAMGPEFSDTSALSVASAKCESLKGFVCQVRAGLWRPGFIDQRLEDRCEKQGKPGWHFYSGTCYGFFGLGRHQMSENVVDVGRVKTDVVGELNDDEQLPWDLAQAKCRDFGSELVVIMDENTNEFLLHRGQAVQKATDIIEELRRTKGEKSHQAVVNAILVFKRIGNTGTTRQRRRWQFENACATRRPSFGNPRRLESMQIFYSIPEQLPWQISVQFYGVVHFCGGTILRKNIALTAGHCIEGFQAWELAAVAGITDRSSSASSMQVRRVERMEAHPKYNPVNALNDLGIILLETDFDFNSFVQHIPLPKETTIVKPDSDCIVSGWGSTDPYGIEDASRLQYAKLKIVPDSRCQERLTVFRRVYGQSFSKDLHLCAAVESGLANACFGDSGGPFVCPTRRNATFLAGVVSWGPEVCGSSVIPVVFTDVRAYLPWIVRTVADLHQAQQRMMNST</sequence>
<feature type="region of interest" description="Disordered" evidence="4">
    <location>
        <begin position="227"/>
        <end position="251"/>
    </location>
</feature>
<evidence type="ECO:0000256" key="1">
    <source>
        <dbReference type="ARBA" id="ARBA00023157"/>
    </source>
</evidence>
<feature type="region of interest" description="Disordered" evidence="4">
    <location>
        <begin position="94"/>
        <end position="192"/>
    </location>
</feature>
<reference evidence="6" key="1">
    <citation type="submission" date="2020-11" db="EMBL/GenBank/DDBJ databases">
        <authorList>
            <person name="Tran Van P."/>
        </authorList>
    </citation>
    <scope>NUCLEOTIDE SEQUENCE</scope>
</reference>
<dbReference type="InterPro" id="IPR018114">
    <property type="entry name" value="TRYPSIN_HIS"/>
</dbReference>
<dbReference type="EMBL" id="OA884875">
    <property type="protein sequence ID" value="CAD7281386.1"/>
    <property type="molecule type" value="Genomic_DNA"/>
</dbReference>
<feature type="region of interest" description="Disordered" evidence="4">
    <location>
        <begin position="267"/>
        <end position="290"/>
    </location>
</feature>
<keyword evidence="1" id="KW-1015">Disulfide bond</keyword>
<dbReference type="Gene3D" id="3.10.100.10">
    <property type="entry name" value="Mannose-Binding Protein A, subunit A"/>
    <property type="match status" value="1"/>
</dbReference>
<dbReference type="InterPro" id="IPR001254">
    <property type="entry name" value="Trypsin_dom"/>
</dbReference>
<dbReference type="CDD" id="cd00190">
    <property type="entry name" value="Tryp_SPc"/>
    <property type="match status" value="1"/>
</dbReference>
<dbReference type="GO" id="GO:0006508">
    <property type="term" value="P:proteolysis"/>
    <property type="evidence" value="ECO:0007669"/>
    <property type="project" value="UniProtKB-KW"/>
</dbReference>
<dbReference type="Proteomes" id="UP000678499">
    <property type="component" value="Unassembled WGS sequence"/>
</dbReference>
<dbReference type="GO" id="GO:0004252">
    <property type="term" value="F:serine-type endopeptidase activity"/>
    <property type="evidence" value="ECO:0007669"/>
    <property type="project" value="InterPro"/>
</dbReference>
<dbReference type="PROSITE" id="PS00135">
    <property type="entry name" value="TRYPSIN_SER"/>
    <property type="match status" value="1"/>
</dbReference>
<dbReference type="FunFam" id="2.40.10.10:FF:000068">
    <property type="entry name" value="transmembrane protease serine 2"/>
    <property type="match status" value="1"/>
</dbReference>
<dbReference type="InterPro" id="IPR009003">
    <property type="entry name" value="Peptidase_S1_PA"/>
</dbReference>